<name>A0ABW2RMC1_9BACL</name>
<sequence>MTTIIGIPGCWPDRSAMIGEFVKQNLIMAGFLLQEVETGIHLEINVVPHDPSLRDAFHYASYGNMTEDELAQIDRHTHILYLICESGQLDDLKALMRIGAKILDAGGMTVKVESAGVAHRKETWLEMSRDLDEVALYGAFVAKLKGEAGIYTCGMQQFGFKDVLIKDEELPPDEAVYLADQFLLYLLIEKAQVEAGQTFALAPEAPLYRIGEVPCDQYHPEDLFHNPAGYWVLERVL</sequence>
<organism evidence="2 3">
    <name type="scientific">Laceyella putida</name>
    <dbReference type="NCBI Taxonomy" id="110101"/>
    <lineage>
        <taxon>Bacteria</taxon>
        <taxon>Bacillati</taxon>
        <taxon>Bacillota</taxon>
        <taxon>Bacilli</taxon>
        <taxon>Bacillales</taxon>
        <taxon>Thermoactinomycetaceae</taxon>
        <taxon>Laceyella</taxon>
    </lineage>
</organism>
<evidence type="ECO:0000313" key="3">
    <source>
        <dbReference type="Proteomes" id="UP001596500"/>
    </source>
</evidence>
<dbReference type="Pfam" id="PF14080">
    <property type="entry name" value="DUF4261"/>
    <property type="match status" value="1"/>
</dbReference>
<dbReference type="EMBL" id="JBHTBW010000044">
    <property type="protein sequence ID" value="MFC7441984.1"/>
    <property type="molecule type" value="Genomic_DNA"/>
</dbReference>
<dbReference type="Proteomes" id="UP001596500">
    <property type="component" value="Unassembled WGS sequence"/>
</dbReference>
<evidence type="ECO:0000259" key="1">
    <source>
        <dbReference type="Pfam" id="PF14080"/>
    </source>
</evidence>
<comment type="caution">
    <text evidence="2">The sequence shown here is derived from an EMBL/GenBank/DDBJ whole genome shotgun (WGS) entry which is preliminary data.</text>
</comment>
<accession>A0ABW2RMC1</accession>
<evidence type="ECO:0000313" key="2">
    <source>
        <dbReference type="EMBL" id="MFC7441984.1"/>
    </source>
</evidence>
<feature type="domain" description="DUF4261" evidence="1">
    <location>
        <begin position="151"/>
        <end position="204"/>
    </location>
</feature>
<keyword evidence="3" id="KW-1185">Reference proteome</keyword>
<dbReference type="InterPro" id="IPR025357">
    <property type="entry name" value="DUF4261"/>
</dbReference>
<proteinExistence type="predicted"/>
<gene>
    <name evidence="2" type="ORF">ACFQNG_12865</name>
</gene>
<dbReference type="RefSeq" id="WP_379865560.1">
    <property type="nucleotide sequence ID" value="NZ_JBHTBW010000044.1"/>
</dbReference>
<reference evidence="3" key="1">
    <citation type="journal article" date="2019" name="Int. J. Syst. Evol. Microbiol.">
        <title>The Global Catalogue of Microorganisms (GCM) 10K type strain sequencing project: providing services to taxonomists for standard genome sequencing and annotation.</title>
        <authorList>
            <consortium name="The Broad Institute Genomics Platform"/>
            <consortium name="The Broad Institute Genome Sequencing Center for Infectious Disease"/>
            <person name="Wu L."/>
            <person name="Ma J."/>
        </authorList>
    </citation>
    <scope>NUCLEOTIDE SEQUENCE [LARGE SCALE GENOMIC DNA]</scope>
    <source>
        <strain evidence="3">CGMCC 1.12942</strain>
    </source>
</reference>
<protein>
    <submittedName>
        <fullName evidence="2">DUF4261 domain-containing protein</fullName>
    </submittedName>
</protein>